<dbReference type="EMBL" id="JAASAI010000002">
    <property type="protein sequence ID" value="NIL21468.1"/>
    <property type="molecule type" value="Genomic_DNA"/>
</dbReference>
<protein>
    <submittedName>
        <fullName evidence="2">Uncharacterized protein</fullName>
    </submittedName>
</protein>
<evidence type="ECO:0000256" key="1">
    <source>
        <dbReference type="SAM" id="Phobius"/>
    </source>
</evidence>
<dbReference type="Proteomes" id="UP000712947">
    <property type="component" value="Unassembled WGS sequence"/>
</dbReference>
<name>A0AA44CIN0_YERMO</name>
<keyword evidence="1" id="KW-1133">Transmembrane helix</keyword>
<gene>
    <name evidence="2" type="ORF">HB991_02880</name>
</gene>
<accession>A0AA44CIN0</accession>
<dbReference type="AlphaFoldDB" id="A0AA44CIN0"/>
<sequence>MSDFNNESNLKPLRLFTEKLKSIYFEAPFEVERNNKMLIVISSIISNPIAWGRNTKITSKYIGVTFFEKVNDFLLIASNDKTIVWELKNLLDEIFACLLRYVLEIYLSDSDSIDFDASDIRDFAILNQAEFSKKASDSITYSLNSLPIGILKGIINDSEFKKLSDFIDILKKSELTVSEFVSESRTKIEDETNKINTSIDELKAAVKKKDIEWKEFINVKVDDVNAIRDSLNNYHNAFNFVGLFDGFKELGDEKIKEKKSAFWLVFFLAFLVLVPLFYEANHVAVNNYSSLIDYFSLLPVFSITIIFIYYFKIALHNYNSIKAQLAQIELRKTLCRFIQDYGDYSVKMKKQDSESLSKFESIIFSSIVTNGDNVPATFDGLEQIAKIIGNLKNSK</sequence>
<keyword evidence="1" id="KW-0812">Transmembrane</keyword>
<feature type="transmembrane region" description="Helical" evidence="1">
    <location>
        <begin position="261"/>
        <end position="278"/>
    </location>
</feature>
<reference evidence="2" key="1">
    <citation type="submission" date="2020-03" db="EMBL/GenBank/DDBJ databases">
        <authorList>
            <person name="Kislichkina A."/>
            <person name="Dentovskaya S."/>
            <person name="Shaikhutdinov R."/>
            <person name="Ivanov S."/>
            <person name="Sizova A."/>
            <person name="Solomentsev V."/>
            <person name="Bogun A."/>
        </authorList>
    </citation>
    <scope>NUCLEOTIDE SEQUENCE</scope>
    <source>
        <strain evidence="2">SCPM-O-B-7610</strain>
    </source>
</reference>
<comment type="caution">
    <text evidence="2">The sequence shown here is derived from an EMBL/GenBank/DDBJ whole genome shotgun (WGS) entry which is preliminary data.</text>
</comment>
<evidence type="ECO:0000313" key="2">
    <source>
        <dbReference type="EMBL" id="NIL21468.1"/>
    </source>
</evidence>
<feature type="transmembrane region" description="Helical" evidence="1">
    <location>
        <begin position="290"/>
        <end position="311"/>
    </location>
</feature>
<evidence type="ECO:0000313" key="3">
    <source>
        <dbReference type="Proteomes" id="UP000712947"/>
    </source>
</evidence>
<organism evidence="2 3">
    <name type="scientific">Yersinia mollaretii</name>
    <dbReference type="NCBI Taxonomy" id="33060"/>
    <lineage>
        <taxon>Bacteria</taxon>
        <taxon>Pseudomonadati</taxon>
        <taxon>Pseudomonadota</taxon>
        <taxon>Gammaproteobacteria</taxon>
        <taxon>Enterobacterales</taxon>
        <taxon>Yersiniaceae</taxon>
        <taxon>Yersinia</taxon>
    </lineage>
</organism>
<dbReference type="RefSeq" id="WP_050537400.1">
    <property type="nucleotide sequence ID" value="NZ_CABHYO010000041.1"/>
</dbReference>
<keyword evidence="1" id="KW-0472">Membrane</keyword>
<proteinExistence type="predicted"/>